<dbReference type="InterPro" id="IPR036709">
    <property type="entry name" value="Autotransporte_beta_dom_sf"/>
</dbReference>
<evidence type="ECO:0008006" key="3">
    <source>
        <dbReference type="Google" id="ProtNLM"/>
    </source>
</evidence>
<comment type="caution">
    <text evidence="1">The sequence shown here is derived from an EMBL/GenBank/DDBJ whole genome shotgun (WGS) entry which is preliminary data.</text>
</comment>
<reference evidence="1" key="1">
    <citation type="submission" date="2022-07" db="EMBL/GenBank/DDBJ databases">
        <title>Taxonomy of Novel Oxalotrophic and Methylotrophic Bacteria.</title>
        <authorList>
            <person name="Sahin N."/>
            <person name="Tani A."/>
        </authorList>
    </citation>
    <scope>NUCLEOTIDE SEQUENCE</scope>
    <source>
        <strain evidence="1">AM327</strain>
    </source>
</reference>
<dbReference type="EMBL" id="BRVP01000014">
    <property type="protein sequence ID" value="GLB53162.1"/>
    <property type="molecule type" value="Genomic_DNA"/>
</dbReference>
<protein>
    <recommendedName>
        <fullName evidence="3">DUF3575 domain-containing protein</fullName>
    </recommendedName>
</protein>
<dbReference type="SUPFAM" id="SSF103515">
    <property type="entry name" value="Autotransporter"/>
    <property type="match status" value="1"/>
</dbReference>
<dbReference type="InterPro" id="IPR021958">
    <property type="entry name" value="DUF3575"/>
</dbReference>
<proteinExistence type="predicted"/>
<name>A0A9W6B7C8_9FLAO</name>
<sequence length="175" mass="19869">MNKLFVLLITLCTFCKLQAQNQDESNYFGNNEIKLNVLYTLIGLPEVTYERILDEESAIGISIATAIDEDITLKFIASPYYRVYFGKKRAAGFFLEGNVSFLSIEDDLEYDSLLMGTFYKEENKLGYGVGIAVGGKFMTRSNWVAELYTGVGRNFVDSENYQFYPRAGITIGKRF</sequence>
<dbReference type="Pfam" id="PF12099">
    <property type="entry name" value="DUF3575"/>
    <property type="match status" value="1"/>
</dbReference>
<gene>
    <name evidence="1" type="ORF">NBRC110019_22020</name>
</gene>
<dbReference type="RefSeq" id="WP_281754890.1">
    <property type="nucleotide sequence ID" value="NZ_BRVP01000014.1"/>
</dbReference>
<evidence type="ECO:0000313" key="1">
    <source>
        <dbReference type="EMBL" id="GLB53162.1"/>
    </source>
</evidence>
<dbReference type="Proteomes" id="UP001143545">
    <property type="component" value="Unassembled WGS sequence"/>
</dbReference>
<accession>A0A9W6B7C8</accession>
<dbReference type="AlphaFoldDB" id="A0A9W6B7C8"/>
<organism evidence="1 2">
    <name type="scientific">Neptunitalea chrysea</name>
    <dbReference type="NCBI Taxonomy" id="1647581"/>
    <lineage>
        <taxon>Bacteria</taxon>
        <taxon>Pseudomonadati</taxon>
        <taxon>Bacteroidota</taxon>
        <taxon>Flavobacteriia</taxon>
        <taxon>Flavobacteriales</taxon>
        <taxon>Flavobacteriaceae</taxon>
        <taxon>Neptunitalea</taxon>
    </lineage>
</organism>
<keyword evidence="2" id="KW-1185">Reference proteome</keyword>
<evidence type="ECO:0000313" key="2">
    <source>
        <dbReference type="Proteomes" id="UP001143545"/>
    </source>
</evidence>